<comment type="caution">
    <text evidence="2">The sequence shown here is derived from an EMBL/GenBank/DDBJ whole genome shotgun (WGS) entry which is preliminary data.</text>
</comment>
<feature type="domain" description="Rv2525c-like glycoside hydrolase-like" evidence="1">
    <location>
        <begin position="31"/>
        <end position="205"/>
    </location>
</feature>
<keyword evidence="3" id="KW-1185">Reference proteome</keyword>
<gene>
    <name evidence="2" type="ORF">ABIC75_004089</name>
</gene>
<reference evidence="2 3" key="1">
    <citation type="submission" date="2024-06" db="EMBL/GenBank/DDBJ databases">
        <title>Sorghum-associated microbial communities from plants grown in Nebraska, USA.</title>
        <authorList>
            <person name="Schachtman D."/>
        </authorList>
    </citation>
    <scope>NUCLEOTIDE SEQUENCE [LARGE SCALE GENOMIC DNA]</scope>
    <source>
        <strain evidence="2 3">1073</strain>
    </source>
</reference>
<accession>A0ABV2JZV0</accession>
<dbReference type="EMBL" id="JBEPMU010000006">
    <property type="protein sequence ID" value="MET3654351.1"/>
    <property type="molecule type" value="Genomic_DNA"/>
</dbReference>
<name>A0ABV2JZV0_9GAMM</name>
<proteinExistence type="predicted"/>
<evidence type="ECO:0000259" key="1">
    <source>
        <dbReference type="Pfam" id="PF08924"/>
    </source>
</evidence>
<dbReference type="Proteomes" id="UP001549184">
    <property type="component" value="Unassembled WGS sequence"/>
</dbReference>
<organism evidence="2 3">
    <name type="scientific">Dyella japonica</name>
    <dbReference type="NCBI Taxonomy" id="231455"/>
    <lineage>
        <taxon>Bacteria</taxon>
        <taxon>Pseudomonadati</taxon>
        <taxon>Pseudomonadota</taxon>
        <taxon>Gammaproteobacteria</taxon>
        <taxon>Lysobacterales</taxon>
        <taxon>Rhodanobacteraceae</taxon>
        <taxon>Dyella</taxon>
    </lineage>
</organism>
<protein>
    <recommendedName>
        <fullName evidence="1">Rv2525c-like glycoside hydrolase-like domain-containing protein</fullName>
    </recommendedName>
</protein>
<dbReference type="Gene3D" id="3.20.20.80">
    <property type="entry name" value="Glycosidases"/>
    <property type="match status" value="1"/>
</dbReference>
<dbReference type="InterPro" id="IPR015020">
    <property type="entry name" value="Rv2525c-like_Glyco_Hydro-like"/>
</dbReference>
<evidence type="ECO:0000313" key="2">
    <source>
        <dbReference type="EMBL" id="MET3654351.1"/>
    </source>
</evidence>
<sequence length="220" mass="23818">MATRLNSVEKAAPGLLGFDASVPVSAKAAKEFSRSGYRYCIRYLSRSTPQPSDDLTAGELKGLLAGGLAVMAVQHVMREGWIPSGDRGTQYGEAAVANAKEVGLPKGVTVWLDLEGAHHGVNRTDVIAYCNHWFDVVAGAGYESGVYVGASCGLDGGDLYWQLKTRHYWRSGSKVPDLPHRGYQLVQRITSEPDIVSGIEIDRDVTYVDEFGDAVTWLAP</sequence>
<dbReference type="Pfam" id="PF08924">
    <property type="entry name" value="Rv2525c_GlyHyd-like"/>
    <property type="match status" value="1"/>
</dbReference>
<dbReference type="InterPro" id="IPR017853">
    <property type="entry name" value="GH"/>
</dbReference>
<evidence type="ECO:0000313" key="3">
    <source>
        <dbReference type="Proteomes" id="UP001549184"/>
    </source>
</evidence>
<dbReference type="SUPFAM" id="SSF51445">
    <property type="entry name" value="(Trans)glycosidases"/>
    <property type="match status" value="1"/>
</dbReference>
<dbReference type="RefSeq" id="WP_354015706.1">
    <property type="nucleotide sequence ID" value="NZ_JBEPMU010000006.1"/>
</dbReference>